<evidence type="ECO:0008006" key="3">
    <source>
        <dbReference type="Google" id="ProtNLM"/>
    </source>
</evidence>
<reference evidence="1" key="1">
    <citation type="submission" date="2021-03" db="EMBL/GenBank/DDBJ databases">
        <authorList>
            <person name="Li Z."/>
            <person name="Yang C."/>
        </authorList>
    </citation>
    <scope>NUCLEOTIDE SEQUENCE</scope>
    <source>
        <strain evidence="1">Dzin_1.0</strain>
        <tissue evidence="1">Leaf</tissue>
    </source>
</reference>
<accession>A0A9D5HDJ8</accession>
<dbReference type="GO" id="GO:0009451">
    <property type="term" value="P:RNA modification"/>
    <property type="evidence" value="ECO:0007669"/>
    <property type="project" value="InterPro"/>
</dbReference>
<reference evidence="1" key="2">
    <citation type="journal article" date="2022" name="Hortic Res">
        <title>The genome of Dioscorea zingiberensis sheds light on the biosynthesis, origin and evolution of the medicinally important diosgenin saponins.</title>
        <authorList>
            <person name="Li Y."/>
            <person name="Tan C."/>
            <person name="Li Z."/>
            <person name="Guo J."/>
            <person name="Li S."/>
            <person name="Chen X."/>
            <person name="Wang C."/>
            <person name="Dai X."/>
            <person name="Yang H."/>
            <person name="Song W."/>
            <person name="Hou L."/>
            <person name="Xu J."/>
            <person name="Tong Z."/>
            <person name="Xu A."/>
            <person name="Yuan X."/>
            <person name="Wang W."/>
            <person name="Yang Q."/>
            <person name="Chen L."/>
            <person name="Sun Z."/>
            <person name="Wang K."/>
            <person name="Pan B."/>
            <person name="Chen J."/>
            <person name="Bao Y."/>
            <person name="Liu F."/>
            <person name="Qi X."/>
            <person name="Gang D.R."/>
            <person name="Wen J."/>
            <person name="Li J."/>
        </authorList>
    </citation>
    <scope>NUCLEOTIDE SEQUENCE</scope>
    <source>
        <strain evidence="1">Dzin_1.0</strain>
    </source>
</reference>
<name>A0A9D5HDJ8_9LILI</name>
<evidence type="ECO:0000313" key="1">
    <source>
        <dbReference type="EMBL" id="KAJ0972213.1"/>
    </source>
</evidence>
<organism evidence="1 2">
    <name type="scientific">Dioscorea zingiberensis</name>
    <dbReference type="NCBI Taxonomy" id="325984"/>
    <lineage>
        <taxon>Eukaryota</taxon>
        <taxon>Viridiplantae</taxon>
        <taxon>Streptophyta</taxon>
        <taxon>Embryophyta</taxon>
        <taxon>Tracheophyta</taxon>
        <taxon>Spermatophyta</taxon>
        <taxon>Magnoliopsida</taxon>
        <taxon>Liliopsida</taxon>
        <taxon>Dioscoreales</taxon>
        <taxon>Dioscoreaceae</taxon>
        <taxon>Dioscorea</taxon>
    </lineage>
</organism>
<dbReference type="InterPro" id="IPR046960">
    <property type="entry name" value="PPR_At4g14850-like_plant"/>
</dbReference>
<protein>
    <recommendedName>
        <fullName evidence="3">Pentatricopeptide repeat-containing protein</fullName>
    </recommendedName>
</protein>
<sequence length="241" mass="27425">MHGYAIRHELLVLVIQNKLLDLYGQYEKPLNLFRDMAETVVEPDVVALHWAPVASSGLSSLMKGRELRDFLTIRNLLMEGSVNSSFVDMSGHYGMIDNSFKIFNMAQHQDLVLWITKINACGLHGQGHVVEGKKFIEIMKCDYGRMPWQEHYACVVDLLGRSGGMNEAYEFLNSMPMEPTTLVWCAVLRGAFQLHSNHELAQVTSRKLLKLKLENHGNYVLISNIFVAMGKWKDIAMVRAR</sequence>
<dbReference type="OrthoDB" id="691369at2759"/>
<dbReference type="PANTHER" id="PTHR47926:SF377">
    <property type="entry name" value="OS04G0469400 PROTEIN"/>
    <property type="match status" value="1"/>
</dbReference>
<dbReference type="InterPro" id="IPR011990">
    <property type="entry name" value="TPR-like_helical_dom_sf"/>
</dbReference>
<evidence type="ECO:0000313" key="2">
    <source>
        <dbReference type="Proteomes" id="UP001085076"/>
    </source>
</evidence>
<dbReference type="Pfam" id="PF20431">
    <property type="entry name" value="E_motif"/>
    <property type="match status" value="1"/>
</dbReference>
<dbReference type="AlphaFoldDB" id="A0A9D5HDJ8"/>
<dbReference type="Gene3D" id="1.25.40.10">
    <property type="entry name" value="Tetratricopeptide repeat domain"/>
    <property type="match status" value="1"/>
</dbReference>
<keyword evidence="2" id="KW-1185">Reference proteome</keyword>
<gene>
    <name evidence="1" type="ORF">J5N97_020172</name>
</gene>
<dbReference type="InterPro" id="IPR046848">
    <property type="entry name" value="E_motif"/>
</dbReference>
<dbReference type="PANTHER" id="PTHR47926">
    <property type="entry name" value="PENTATRICOPEPTIDE REPEAT-CONTAINING PROTEIN"/>
    <property type="match status" value="1"/>
</dbReference>
<dbReference type="EMBL" id="JAGGNH010000005">
    <property type="protein sequence ID" value="KAJ0972213.1"/>
    <property type="molecule type" value="Genomic_DNA"/>
</dbReference>
<comment type="caution">
    <text evidence="1">The sequence shown here is derived from an EMBL/GenBank/DDBJ whole genome shotgun (WGS) entry which is preliminary data.</text>
</comment>
<dbReference type="GO" id="GO:0003723">
    <property type="term" value="F:RNA binding"/>
    <property type="evidence" value="ECO:0007669"/>
    <property type="project" value="InterPro"/>
</dbReference>
<dbReference type="Proteomes" id="UP001085076">
    <property type="component" value="Miscellaneous, Linkage group lg05"/>
</dbReference>
<proteinExistence type="predicted"/>